<dbReference type="EMBL" id="JAIQUM010000102">
    <property type="protein sequence ID" value="MBZ5753343.1"/>
    <property type="molecule type" value="Genomic_DNA"/>
</dbReference>
<evidence type="ECO:0000259" key="1">
    <source>
        <dbReference type="Pfam" id="PF11181"/>
    </source>
</evidence>
<keyword evidence="3" id="KW-1185">Reference proteome</keyword>
<dbReference type="PANTHER" id="PTHR36109:SF2">
    <property type="entry name" value="MEMBRANE PROTEIN"/>
    <property type="match status" value="1"/>
</dbReference>
<dbReference type="InterPro" id="IPR052948">
    <property type="entry name" value="Low_temp-induced_all0457"/>
</dbReference>
<dbReference type="Pfam" id="PF11181">
    <property type="entry name" value="YflT"/>
    <property type="match status" value="1"/>
</dbReference>
<dbReference type="InterPro" id="IPR025889">
    <property type="entry name" value="GSP17M-like_dom"/>
</dbReference>
<proteinExistence type="predicted"/>
<dbReference type="Proteomes" id="UP001165287">
    <property type="component" value="Unassembled WGS sequence"/>
</dbReference>
<sequence>MENKKVVGVFQSEEEAISAINSLKDQGYHSDDISVIAKGRNDRTLIENETGTKAGEGAATGIATGGIVGGVGGLLAGLGALAIPGIGPIVAAGPITAAVGGAALGAGAGGLVGVLIGMGIPEEHAKEYENYVNEGDILVLVDDDPERRTRIYDTFRSNNTKNSDLYDQDLGALHHVNNQKER</sequence>
<protein>
    <submittedName>
        <fullName evidence="2">General stress protein</fullName>
    </submittedName>
</protein>
<organism evidence="2 3">
    <name type="scientific">Metabacillus rhizolycopersici</name>
    <dbReference type="NCBI Taxonomy" id="2875709"/>
    <lineage>
        <taxon>Bacteria</taxon>
        <taxon>Bacillati</taxon>
        <taxon>Bacillota</taxon>
        <taxon>Bacilli</taxon>
        <taxon>Bacillales</taxon>
        <taxon>Bacillaceae</taxon>
        <taxon>Metabacillus</taxon>
    </lineage>
</organism>
<reference evidence="2" key="1">
    <citation type="submission" date="2024-05" db="EMBL/GenBank/DDBJ databases">
        <title>Metabacillus sp. nov., isolated from the rhizosphere soil of tomato plants.</title>
        <authorList>
            <person name="Ma R."/>
        </authorList>
    </citation>
    <scope>NUCLEOTIDE SEQUENCE</scope>
    <source>
        <strain evidence="2">DBTR6</strain>
    </source>
</reference>
<accession>A0ABS7UYE5</accession>
<gene>
    <name evidence="2" type="ORF">K9V48_24730</name>
</gene>
<comment type="caution">
    <text evidence="2">The sequence shown here is derived from an EMBL/GenBank/DDBJ whole genome shotgun (WGS) entry which is preliminary data.</text>
</comment>
<evidence type="ECO:0000313" key="2">
    <source>
        <dbReference type="EMBL" id="MBZ5753343.1"/>
    </source>
</evidence>
<dbReference type="RefSeq" id="WP_224141770.1">
    <property type="nucleotide sequence ID" value="NZ_JAIQUM010000102.1"/>
</dbReference>
<name>A0ABS7UYE5_9BACI</name>
<evidence type="ECO:0000313" key="3">
    <source>
        <dbReference type="Proteomes" id="UP001165287"/>
    </source>
</evidence>
<feature type="domain" description="General stress protein 17M-like" evidence="1">
    <location>
        <begin position="6"/>
        <end position="75"/>
    </location>
</feature>
<dbReference type="PANTHER" id="PTHR36109">
    <property type="entry name" value="MEMBRANE PROTEIN-RELATED"/>
    <property type="match status" value="1"/>
</dbReference>